<dbReference type="InterPro" id="IPR018745">
    <property type="entry name" value="MpsC"/>
</dbReference>
<evidence type="ECO:0000313" key="3">
    <source>
        <dbReference type="Proteomes" id="UP000216475"/>
    </source>
</evidence>
<sequence>MNLSEKRNKRMEIKENQNVLAGFTARLLRKHFGKGPESVFVSISNDVICIYLRELLTPVEKVLLENNQFGMVYATRDSLMEKCLPELKKQIQEETGHYFKHFYYDWNMETNGGVIVAVKEELRDQADDSSLQEVNKLVAAVTKKTERLPDKVKSVKLNNRTLVIYREGILVNIEKEIVRSGEEEVLRKAKGNLEKQELREAFDKESQLLQGTAQEIFVDWSFEKDQSMIVVIIDPNDN</sequence>
<name>A0A268HI65_9BACI</name>
<dbReference type="Pfam" id="PF10057">
    <property type="entry name" value="MpsC"/>
    <property type="match status" value="2"/>
</dbReference>
<feature type="domain" description="Na+-translocating membrane potential-generating system MpsC" evidence="1">
    <location>
        <begin position="20"/>
        <end position="118"/>
    </location>
</feature>
<comment type="caution">
    <text evidence="2">The sequence shown here is derived from an EMBL/GenBank/DDBJ whole genome shotgun (WGS) entry which is preliminary data.</text>
</comment>
<evidence type="ECO:0000259" key="1">
    <source>
        <dbReference type="Pfam" id="PF10057"/>
    </source>
</evidence>
<evidence type="ECO:0000313" key="2">
    <source>
        <dbReference type="EMBL" id="PAE09578.1"/>
    </source>
</evidence>
<organism evidence="2 3">
    <name type="scientific">Terribacillus saccharophilus</name>
    <dbReference type="NCBI Taxonomy" id="361277"/>
    <lineage>
        <taxon>Bacteria</taxon>
        <taxon>Bacillati</taxon>
        <taxon>Bacillota</taxon>
        <taxon>Bacilli</taxon>
        <taxon>Bacillales</taxon>
        <taxon>Bacillaceae</taxon>
        <taxon>Terribacillus</taxon>
    </lineage>
</organism>
<proteinExistence type="predicted"/>
<accession>A0A268HI65</accession>
<dbReference type="AlphaFoldDB" id="A0A268HI65"/>
<gene>
    <name evidence="2" type="ORF">CHI12_01065</name>
</gene>
<dbReference type="EMBL" id="NPBH01000003">
    <property type="protein sequence ID" value="PAE09578.1"/>
    <property type="molecule type" value="Genomic_DNA"/>
</dbReference>
<feature type="domain" description="Na+-translocating membrane potential-generating system MpsC" evidence="1">
    <location>
        <begin position="139"/>
        <end position="234"/>
    </location>
</feature>
<dbReference type="Proteomes" id="UP000216475">
    <property type="component" value="Unassembled WGS sequence"/>
</dbReference>
<protein>
    <recommendedName>
        <fullName evidence="1">Na+-translocating membrane potential-generating system MpsC domain-containing protein</fullName>
    </recommendedName>
</protein>
<reference evidence="2 3" key="1">
    <citation type="submission" date="2017-07" db="EMBL/GenBank/DDBJ databases">
        <title>Isolation and whole genome analysis of endospore-forming bacteria from heroin.</title>
        <authorList>
            <person name="Kalinowski J."/>
            <person name="Ahrens B."/>
            <person name="Al-Dilaimi A."/>
            <person name="Winkler A."/>
            <person name="Wibberg D."/>
            <person name="Schleenbecker U."/>
            <person name="Ruckert C."/>
            <person name="Wolfel R."/>
            <person name="Grass G."/>
        </authorList>
    </citation>
    <scope>NUCLEOTIDE SEQUENCE [LARGE SCALE GENOMIC DNA]</scope>
    <source>
        <strain evidence="2 3">7509</strain>
    </source>
</reference>